<dbReference type="CDD" id="cd16964">
    <property type="entry name" value="YqgF"/>
    <property type="match status" value="1"/>
</dbReference>
<dbReference type="PANTHER" id="PTHR33317">
    <property type="entry name" value="POLYNUCLEOTIDYL TRANSFERASE, RIBONUCLEASE H-LIKE SUPERFAMILY PROTEIN"/>
    <property type="match status" value="1"/>
</dbReference>
<dbReference type="SUPFAM" id="SSF53098">
    <property type="entry name" value="Ribonuclease H-like"/>
    <property type="match status" value="1"/>
</dbReference>
<keyword evidence="8" id="KW-1185">Reference proteome</keyword>
<dbReference type="InterPro" id="IPR006641">
    <property type="entry name" value="YqgF/RNaseH-like_dom"/>
</dbReference>
<evidence type="ECO:0000256" key="3">
    <source>
        <dbReference type="ARBA" id="ARBA00022722"/>
    </source>
</evidence>
<dbReference type="InterPro" id="IPR005227">
    <property type="entry name" value="YqgF"/>
</dbReference>
<evidence type="ECO:0000256" key="4">
    <source>
        <dbReference type="ARBA" id="ARBA00022801"/>
    </source>
</evidence>
<comment type="caution">
    <text evidence="7">The sequence shown here is derived from an EMBL/GenBank/DDBJ whole genome shotgun (WGS) entry which is preliminary data.</text>
</comment>
<dbReference type="Gene3D" id="3.30.420.140">
    <property type="entry name" value="YqgF/RNase H-like domain"/>
    <property type="match status" value="1"/>
</dbReference>
<feature type="domain" description="YqgF/RNase H-like" evidence="6">
    <location>
        <begin position="3"/>
        <end position="101"/>
    </location>
</feature>
<sequence>MKKRILAIDYGGKRCGIAVTDELQLIASPLTTVDTKELFPFLTKYFQTEVVETLLVGEPKRFDGSDSQIAAAINQFIAKFQQEFPDIAVVRIDERFSSKMAFQTMIDSGISKQKRRDKGTVDKIAAAIILQDYLHYRK</sequence>
<dbReference type="OrthoDB" id="9796140at2"/>
<proteinExistence type="inferred from homology"/>
<dbReference type="HAMAP" id="MF_00651">
    <property type="entry name" value="Nuclease_YqgF"/>
    <property type="match status" value="1"/>
</dbReference>
<comment type="subcellular location">
    <subcellularLocation>
        <location evidence="5">Cytoplasm</location>
    </subcellularLocation>
</comment>
<dbReference type="InterPro" id="IPR037027">
    <property type="entry name" value="YqgF/RNaseH-like_dom_sf"/>
</dbReference>
<dbReference type="AlphaFoldDB" id="A0A255ZDR6"/>
<reference evidence="7 8" key="1">
    <citation type="submission" date="2017-07" db="EMBL/GenBank/DDBJ databases">
        <title>Flavobacterium cyanobacteriorum sp. nov., isolated from cyanobacterial aggregates in a eutrophic lake.</title>
        <authorList>
            <person name="Cai H."/>
        </authorList>
    </citation>
    <scope>NUCLEOTIDE SEQUENCE [LARGE SCALE GENOMIC DNA]</scope>
    <source>
        <strain evidence="7 8">TH167</strain>
    </source>
</reference>
<evidence type="ECO:0000256" key="2">
    <source>
        <dbReference type="ARBA" id="ARBA00022517"/>
    </source>
</evidence>
<evidence type="ECO:0000256" key="1">
    <source>
        <dbReference type="ARBA" id="ARBA00022490"/>
    </source>
</evidence>
<evidence type="ECO:0000259" key="6">
    <source>
        <dbReference type="SMART" id="SM00732"/>
    </source>
</evidence>
<dbReference type="EC" id="3.1.-.-" evidence="5"/>
<dbReference type="Pfam" id="PF03652">
    <property type="entry name" value="RuvX"/>
    <property type="match status" value="1"/>
</dbReference>
<organism evidence="7 8">
    <name type="scientific">Flavobacterium aurantiibacter</name>
    <dbReference type="NCBI Taxonomy" id="2023067"/>
    <lineage>
        <taxon>Bacteria</taxon>
        <taxon>Pseudomonadati</taxon>
        <taxon>Bacteroidota</taxon>
        <taxon>Flavobacteriia</taxon>
        <taxon>Flavobacteriales</taxon>
        <taxon>Flavobacteriaceae</taxon>
        <taxon>Flavobacterium</taxon>
    </lineage>
</organism>
<evidence type="ECO:0000256" key="5">
    <source>
        <dbReference type="HAMAP-Rule" id="MF_00651"/>
    </source>
</evidence>
<dbReference type="RefSeq" id="WP_094487425.1">
    <property type="nucleotide sequence ID" value="NZ_NOXX01000225.1"/>
</dbReference>
<comment type="function">
    <text evidence="5">Could be a nuclease involved in processing of the 5'-end of pre-16S rRNA.</text>
</comment>
<keyword evidence="3 5" id="KW-0540">Nuclease</keyword>
<evidence type="ECO:0000313" key="8">
    <source>
        <dbReference type="Proteomes" id="UP000216035"/>
    </source>
</evidence>
<dbReference type="Proteomes" id="UP000216035">
    <property type="component" value="Unassembled WGS sequence"/>
</dbReference>
<comment type="similarity">
    <text evidence="5">Belongs to the YqgF HJR family.</text>
</comment>
<dbReference type="PANTHER" id="PTHR33317:SF4">
    <property type="entry name" value="POLYNUCLEOTIDYL TRANSFERASE, RIBONUCLEASE H-LIKE SUPERFAMILY PROTEIN"/>
    <property type="match status" value="1"/>
</dbReference>
<dbReference type="GO" id="GO:0000967">
    <property type="term" value="P:rRNA 5'-end processing"/>
    <property type="evidence" value="ECO:0007669"/>
    <property type="project" value="UniProtKB-UniRule"/>
</dbReference>
<dbReference type="GO" id="GO:0016788">
    <property type="term" value="F:hydrolase activity, acting on ester bonds"/>
    <property type="evidence" value="ECO:0007669"/>
    <property type="project" value="UniProtKB-UniRule"/>
</dbReference>
<protein>
    <recommendedName>
        <fullName evidence="5">Putative pre-16S rRNA nuclease</fullName>
        <ecNumber evidence="5">3.1.-.-</ecNumber>
    </recommendedName>
</protein>
<evidence type="ECO:0000313" key="7">
    <source>
        <dbReference type="EMBL" id="OYQ39551.1"/>
    </source>
</evidence>
<keyword evidence="4 5" id="KW-0378">Hydrolase</keyword>
<dbReference type="NCBIfam" id="TIGR00250">
    <property type="entry name" value="RNAse_H_YqgF"/>
    <property type="match status" value="1"/>
</dbReference>
<dbReference type="SMART" id="SM00732">
    <property type="entry name" value="YqgFc"/>
    <property type="match status" value="1"/>
</dbReference>
<name>A0A255ZDR6_9FLAO</name>
<gene>
    <name evidence="7" type="ORF">CHX27_14220</name>
</gene>
<keyword evidence="1 5" id="KW-0963">Cytoplasm</keyword>
<dbReference type="EMBL" id="NOXX01000225">
    <property type="protein sequence ID" value="OYQ39551.1"/>
    <property type="molecule type" value="Genomic_DNA"/>
</dbReference>
<keyword evidence="2 5" id="KW-0690">Ribosome biogenesis</keyword>
<accession>A0A255ZDR6</accession>
<dbReference type="GO" id="GO:0005829">
    <property type="term" value="C:cytosol"/>
    <property type="evidence" value="ECO:0007669"/>
    <property type="project" value="TreeGrafter"/>
</dbReference>
<dbReference type="GO" id="GO:0004518">
    <property type="term" value="F:nuclease activity"/>
    <property type="evidence" value="ECO:0007669"/>
    <property type="project" value="UniProtKB-KW"/>
</dbReference>
<dbReference type="InterPro" id="IPR012337">
    <property type="entry name" value="RNaseH-like_sf"/>
</dbReference>